<evidence type="ECO:0000313" key="7">
    <source>
        <dbReference type="Proteomes" id="UP000050320"/>
    </source>
</evidence>
<reference evidence="5 8" key="1">
    <citation type="submission" date="2015-09" db="EMBL/GenBank/DDBJ databases">
        <title>Draft genome sequence of Acidiplasma aeolicum DSM 18409.</title>
        <authorList>
            <person name="Hemp J."/>
        </authorList>
    </citation>
    <scope>NUCLEOTIDE SEQUENCE [LARGE SCALE GENOMIC DNA]</scope>
    <source>
        <strain evidence="5 8">V</strain>
    </source>
</reference>
<dbReference type="RefSeq" id="WP_054964352.1">
    <property type="nucleotide sequence ID" value="NZ_LJCQ01000289.1"/>
</dbReference>
<dbReference type="Gene3D" id="3.40.50.720">
    <property type="entry name" value="NAD(P)-binding Rossmann-like Domain"/>
    <property type="match status" value="1"/>
</dbReference>
<dbReference type="SUPFAM" id="SSF51735">
    <property type="entry name" value="NAD(P)-binding Rossmann-fold domains"/>
    <property type="match status" value="1"/>
</dbReference>
<dbReference type="AlphaFoldDB" id="A0A0N8PQ53"/>
<evidence type="ECO:0000313" key="8">
    <source>
        <dbReference type="Proteomes" id="UP000050515"/>
    </source>
</evidence>
<dbReference type="Gene3D" id="3.90.25.10">
    <property type="entry name" value="UDP-galactose 4-epimerase, domain 1"/>
    <property type="match status" value="1"/>
</dbReference>
<name>A0A0N8PQ53_9ARCH</name>
<dbReference type="InterPro" id="IPR005888">
    <property type="entry name" value="dTDP_Gluc_deHydtase"/>
</dbReference>
<keyword evidence="7" id="KW-1185">Reference proteome</keyword>
<dbReference type="InterPro" id="IPR036291">
    <property type="entry name" value="NAD(P)-bd_dom_sf"/>
</dbReference>
<accession>A0A0N8PQ53</accession>
<dbReference type="Proteomes" id="UP000050515">
    <property type="component" value="Unassembled WGS sequence"/>
</dbReference>
<organism evidence="5 8">
    <name type="scientific">Acidiplasma aeolicum</name>
    <dbReference type="NCBI Taxonomy" id="507754"/>
    <lineage>
        <taxon>Archaea</taxon>
        <taxon>Methanobacteriati</taxon>
        <taxon>Thermoplasmatota</taxon>
        <taxon>Thermoplasmata</taxon>
        <taxon>Thermoplasmatales</taxon>
        <taxon>Ferroplasmaceae</taxon>
        <taxon>Acidiplasma</taxon>
    </lineage>
</organism>
<dbReference type="PANTHER" id="PTHR43000">
    <property type="entry name" value="DTDP-D-GLUCOSE 4,6-DEHYDRATASE-RELATED"/>
    <property type="match status" value="1"/>
</dbReference>
<dbReference type="InterPro" id="IPR016040">
    <property type="entry name" value="NAD(P)-bd_dom"/>
</dbReference>
<protein>
    <submittedName>
        <fullName evidence="5">dTDP-glucose 4,6-dehydratase</fullName>
    </submittedName>
</protein>
<dbReference type="GO" id="GO:0009225">
    <property type="term" value="P:nucleotide-sugar metabolic process"/>
    <property type="evidence" value="ECO:0007669"/>
    <property type="project" value="InterPro"/>
</dbReference>
<proteinExistence type="predicted"/>
<comment type="caution">
    <text evidence="5">The sequence shown here is derived from an EMBL/GenBank/DDBJ whole genome shotgun (WGS) entry which is preliminary data.</text>
</comment>
<sequence>MAIENKEILVTGGAGFIGSNFINYWLKKHQRGSIVNVDKLTYAANPDYVDHKSFSDRYELIKADIANAKQIESIIKDVDCVVNFAAESHVDNSIKSPEPFIRSNYVGVYNILEAVRKYDIRFHQISTDEVFGSLPLDSSQKFDEHSPYAPRNPYSATKAAADMLVRSYINTYGIKATISNCSNNYGPNQHREKLIPKTVYNAIHNFRIPIYGSGRQIRDWIHVLDHCSAIEAILERGRIGETYLVSARNEQHNIDVVKKILGILGKDESLIEYVSDRPGHDVRYAIDPKKIENELDWKPSIPFDEGLRDTVNHYASLFSNDLR</sequence>
<dbReference type="NCBIfam" id="TIGR01181">
    <property type="entry name" value="dTDP_gluc_dehyt"/>
    <property type="match status" value="1"/>
</dbReference>
<evidence type="ECO:0000259" key="4">
    <source>
        <dbReference type="Pfam" id="PF16363"/>
    </source>
</evidence>
<dbReference type="Proteomes" id="UP000050320">
    <property type="component" value="Unassembled WGS sequence"/>
</dbReference>
<reference evidence="6 7" key="2">
    <citation type="submission" date="2015-09" db="EMBL/GenBank/DDBJ databases">
        <title>Heavy metals and arsenic resistance mechanisms in polyextremophilic archaea of the family Ferroplasmaceae.</title>
        <authorList>
            <person name="Bulaev A.G."/>
            <person name="Kanygina A.V."/>
        </authorList>
    </citation>
    <scope>NUCLEOTIDE SEQUENCE [LARGE SCALE GENOMIC DNA]</scope>
    <source>
        <strain evidence="6 7">VT</strain>
    </source>
</reference>
<feature type="domain" description="NAD(P)-binding" evidence="4">
    <location>
        <begin position="9"/>
        <end position="310"/>
    </location>
</feature>
<dbReference type="GO" id="GO:0008460">
    <property type="term" value="F:dTDP-glucose 4,6-dehydratase activity"/>
    <property type="evidence" value="ECO:0007669"/>
    <property type="project" value="InterPro"/>
</dbReference>
<evidence type="ECO:0000256" key="2">
    <source>
        <dbReference type="ARBA" id="ARBA00023027"/>
    </source>
</evidence>
<dbReference type="Pfam" id="PF16363">
    <property type="entry name" value="GDP_Man_Dehyd"/>
    <property type="match status" value="1"/>
</dbReference>
<keyword evidence="3" id="KW-0456">Lyase</keyword>
<evidence type="ECO:0000256" key="3">
    <source>
        <dbReference type="ARBA" id="ARBA00023239"/>
    </source>
</evidence>
<evidence type="ECO:0000256" key="1">
    <source>
        <dbReference type="ARBA" id="ARBA00001911"/>
    </source>
</evidence>
<keyword evidence="2" id="KW-0520">NAD</keyword>
<dbReference type="EMBL" id="LKBG01000283">
    <property type="protein sequence ID" value="KQB33662.1"/>
    <property type="molecule type" value="Genomic_DNA"/>
</dbReference>
<dbReference type="OrthoDB" id="4907at2157"/>
<gene>
    <name evidence="6" type="ORF">AOG54_06740</name>
    <name evidence="5" type="ORF">SE19_06720</name>
</gene>
<dbReference type="EMBL" id="LJCQ01000289">
    <property type="protein sequence ID" value="KPV46165.1"/>
    <property type="molecule type" value="Genomic_DNA"/>
</dbReference>
<evidence type="ECO:0000313" key="6">
    <source>
        <dbReference type="EMBL" id="KQB33662.1"/>
    </source>
</evidence>
<dbReference type="CDD" id="cd05246">
    <property type="entry name" value="dTDP_GD_SDR_e"/>
    <property type="match status" value="1"/>
</dbReference>
<evidence type="ECO:0000313" key="5">
    <source>
        <dbReference type="EMBL" id="KPV46165.1"/>
    </source>
</evidence>
<dbReference type="PATRIC" id="fig|507754.4.peg.1863"/>
<comment type="cofactor">
    <cofactor evidence="1">
        <name>NAD(+)</name>
        <dbReference type="ChEBI" id="CHEBI:57540"/>
    </cofactor>
</comment>